<dbReference type="Proteomes" id="UP000247569">
    <property type="component" value="Unassembled WGS sequence"/>
</dbReference>
<accession>A0A318JUX3</accession>
<dbReference type="CDD" id="cd01637">
    <property type="entry name" value="IMPase_like"/>
    <property type="match status" value="1"/>
</dbReference>
<dbReference type="GO" id="GO:0007165">
    <property type="term" value="P:signal transduction"/>
    <property type="evidence" value="ECO:0007669"/>
    <property type="project" value="TreeGrafter"/>
</dbReference>
<feature type="binding site" evidence="1">
    <location>
        <position position="39"/>
    </location>
    <ligand>
        <name>Mg(2+)</name>
        <dbReference type="ChEBI" id="CHEBI:18420"/>
        <label>1</label>
        <note>catalytic</note>
    </ligand>
</feature>
<comment type="cofactor">
    <cofactor evidence="1">
        <name>Mg(2+)</name>
        <dbReference type="ChEBI" id="CHEBI:18420"/>
    </cofactor>
</comment>
<evidence type="ECO:0000313" key="2">
    <source>
        <dbReference type="EMBL" id="PXX56513.1"/>
    </source>
</evidence>
<reference evidence="2 3" key="1">
    <citation type="submission" date="2018-05" db="EMBL/GenBank/DDBJ databases">
        <title>Genomic Encyclopedia of Type Strains, Phase IV (KMG-IV): sequencing the most valuable type-strain genomes for metagenomic binning, comparative biology and taxonomic classification.</title>
        <authorList>
            <person name="Goeker M."/>
        </authorList>
    </citation>
    <scope>NUCLEOTIDE SEQUENCE [LARGE SCALE GENOMIC DNA]</scope>
    <source>
        <strain evidence="2 3">DSM 44704</strain>
    </source>
</reference>
<comment type="caution">
    <text evidence="2">The sequence shown here is derived from an EMBL/GenBank/DDBJ whole genome shotgun (WGS) entry which is preliminary data.</text>
</comment>
<dbReference type="GO" id="GO:0006020">
    <property type="term" value="P:inositol metabolic process"/>
    <property type="evidence" value="ECO:0007669"/>
    <property type="project" value="TreeGrafter"/>
</dbReference>
<feature type="binding site" evidence="1">
    <location>
        <position position="58"/>
    </location>
    <ligand>
        <name>Mg(2+)</name>
        <dbReference type="ChEBI" id="CHEBI:18420"/>
        <label>1</label>
        <note>catalytic</note>
    </ligand>
</feature>
<feature type="binding site" evidence="1">
    <location>
        <position position="56"/>
    </location>
    <ligand>
        <name>Mg(2+)</name>
        <dbReference type="ChEBI" id="CHEBI:18420"/>
        <label>1</label>
        <note>catalytic</note>
    </ligand>
</feature>
<dbReference type="EMBL" id="QJKF01000019">
    <property type="protein sequence ID" value="PXX56513.1"/>
    <property type="molecule type" value="Genomic_DNA"/>
</dbReference>
<evidence type="ECO:0000313" key="3">
    <source>
        <dbReference type="Proteomes" id="UP000247569"/>
    </source>
</evidence>
<dbReference type="GO" id="GO:0008934">
    <property type="term" value="F:inositol monophosphate 1-phosphatase activity"/>
    <property type="evidence" value="ECO:0007669"/>
    <property type="project" value="TreeGrafter"/>
</dbReference>
<proteinExistence type="predicted"/>
<dbReference type="Gene3D" id="3.40.190.80">
    <property type="match status" value="1"/>
</dbReference>
<dbReference type="PANTHER" id="PTHR20854:SF4">
    <property type="entry name" value="INOSITOL-1-MONOPHOSPHATASE-RELATED"/>
    <property type="match status" value="1"/>
</dbReference>
<gene>
    <name evidence="2" type="ORF">DFR70_11965</name>
</gene>
<dbReference type="Pfam" id="PF00459">
    <property type="entry name" value="Inositol_P"/>
    <property type="match status" value="1"/>
</dbReference>
<dbReference type="AlphaFoldDB" id="A0A318JUX3"/>
<dbReference type="PANTHER" id="PTHR20854">
    <property type="entry name" value="INOSITOL MONOPHOSPHATASE"/>
    <property type="match status" value="1"/>
</dbReference>
<dbReference type="GO" id="GO:0046872">
    <property type="term" value="F:metal ion binding"/>
    <property type="evidence" value="ECO:0007669"/>
    <property type="project" value="UniProtKB-KW"/>
</dbReference>
<keyword evidence="3" id="KW-1185">Reference proteome</keyword>
<keyword evidence="1" id="KW-0460">Magnesium</keyword>
<dbReference type="InterPro" id="IPR000760">
    <property type="entry name" value="Inositol_monophosphatase-like"/>
</dbReference>
<evidence type="ECO:0000256" key="1">
    <source>
        <dbReference type="PIRSR" id="PIRSR600760-2"/>
    </source>
</evidence>
<protein>
    <submittedName>
        <fullName evidence="2">Myo-inositol-1(Or 4)-monophosphatase</fullName>
    </submittedName>
</protein>
<sequence length="243" mass="25342">MTRYAKGRNDFATDADVAAERAILAILAAARPEDRFIAEESGGTGEAAAARVWLIDPLCGTRNFATGTPHVAVNIAARVGSTITAAVVADPFAEEVFWTEGDGAWLRRDGLDSRLTPTVESRLVEVNLDYWVPGSGGFEPARLLGDPAFHADFGARVLSTTLAVGWVAAGRRAAYVSDGDLRDSVHFTSGIALCRAAGCVVTGLLGQPMDAPPYGVVAAADAETHAALVEIIAAQIGSENFSG</sequence>
<dbReference type="SUPFAM" id="SSF56655">
    <property type="entry name" value="Carbohydrate phosphatase"/>
    <property type="match status" value="1"/>
</dbReference>
<dbReference type="PRINTS" id="PR00377">
    <property type="entry name" value="IMPHPHTASES"/>
</dbReference>
<organism evidence="2 3">
    <name type="scientific">Nocardia tenerifensis</name>
    <dbReference type="NCBI Taxonomy" id="228006"/>
    <lineage>
        <taxon>Bacteria</taxon>
        <taxon>Bacillati</taxon>
        <taxon>Actinomycetota</taxon>
        <taxon>Actinomycetes</taxon>
        <taxon>Mycobacteriales</taxon>
        <taxon>Nocardiaceae</taxon>
        <taxon>Nocardia</taxon>
    </lineage>
</organism>
<dbReference type="Gene3D" id="3.30.540.10">
    <property type="entry name" value="Fructose-1,6-Bisphosphatase, subunit A, domain 1"/>
    <property type="match status" value="1"/>
</dbReference>
<keyword evidence="1" id="KW-0479">Metal-binding</keyword>
<name>A0A318JUX3_9NOCA</name>